<dbReference type="EMBL" id="MEAU01000023">
    <property type="protein sequence ID" value="OJA46248.1"/>
    <property type="molecule type" value="Genomic_DNA"/>
</dbReference>
<dbReference type="InterPro" id="IPR032789">
    <property type="entry name" value="T2SS-T3SS_pil_N"/>
</dbReference>
<comment type="caution">
    <text evidence="5">The sequence shown here is derived from an EMBL/GenBank/DDBJ whole genome shotgun (WGS) entry which is preliminary data.</text>
</comment>
<feature type="region of interest" description="Disordered" evidence="2">
    <location>
        <begin position="687"/>
        <end position="717"/>
    </location>
</feature>
<accession>A0ABD6Q2G8</accession>
<dbReference type="Pfam" id="PF00263">
    <property type="entry name" value="Secretin"/>
    <property type="match status" value="1"/>
</dbReference>
<dbReference type="AlphaFoldDB" id="A0ABD6Q2G8"/>
<evidence type="ECO:0000313" key="5">
    <source>
        <dbReference type="EMBL" id="OJA46248.1"/>
    </source>
</evidence>
<dbReference type="RefSeq" id="WP_060130476.1">
    <property type="nucleotide sequence ID" value="NZ_LPDM01000031.1"/>
</dbReference>
<dbReference type="PANTHER" id="PTHR30332:SF17">
    <property type="entry name" value="TYPE IV PILIATION SYSTEM PROTEIN DR_0774-RELATED"/>
    <property type="match status" value="1"/>
</dbReference>
<dbReference type="Pfam" id="PF13629">
    <property type="entry name" value="T2SS-T3SS_pil_N"/>
    <property type="match status" value="1"/>
</dbReference>
<gene>
    <name evidence="5" type="ORF">BGV66_16270</name>
</gene>
<feature type="compositionally biased region" description="Low complexity" evidence="2">
    <location>
        <begin position="521"/>
        <end position="536"/>
    </location>
</feature>
<feature type="domain" description="Pilus formation protein N-terminal" evidence="4">
    <location>
        <begin position="99"/>
        <end position="167"/>
    </location>
</feature>
<proteinExistence type="inferred from homology"/>
<comment type="similarity">
    <text evidence="1">Belongs to the bacterial secretin family.</text>
</comment>
<evidence type="ECO:0000313" key="6">
    <source>
        <dbReference type="Proteomes" id="UP000183667"/>
    </source>
</evidence>
<organism evidence="5 6">
    <name type="scientific">Burkholderia ubonensis</name>
    <dbReference type="NCBI Taxonomy" id="101571"/>
    <lineage>
        <taxon>Bacteria</taxon>
        <taxon>Pseudomonadati</taxon>
        <taxon>Pseudomonadota</taxon>
        <taxon>Betaproteobacteria</taxon>
        <taxon>Burkholderiales</taxon>
        <taxon>Burkholderiaceae</taxon>
        <taxon>Burkholderia</taxon>
        <taxon>Burkholderia cepacia complex</taxon>
    </lineage>
</organism>
<dbReference type="PANTHER" id="PTHR30332">
    <property type="entry name" value="PROBABLE GENERAL SECRETION PATHWAY PROTEIN D"/>
    <property type="match status" value="1"/>
</dbReference>
<evidence type="ECO:0000256" key="2">
    <source>
        <dbReference type="SAM" id="MobiDB-lite"/>
    </source>
</evidence>
<feature type="compositionally biased region" description="Low complexity" evidence="2">
    <location>
        <begin position="546"/>
        <end position="559"/>
    </location>
</feature>
<dbReference type="InterPro" id="IPR001775">
    <property type="entry name" value="GspD/PilQ"/>
</dbReference>
<protein>
    <submittedName>
        <fullName evidence="5">Secretin</fullName>
    </submittedName>
</protein>
<evidence type="ECO:0000256" key="1">
    <source>
        <dbReference type="RuleBase" id="RU004003"/>
    </source>
</evidence>
<dbReference type="InterPro" id="IPR050810">
    <property type="entry name" value="Bact_Secretion_Sys_Channel"/>
</dbReference>
<dbReference type="Proteomes" id="UP000183667">
    <property type="component" value="Unassembled WGS sequence"/>
</dbReference>
<feature type="compositionally biased region" description="Low complexity" evidence="2">
    <location>
        <begin position="687"/>
        <end position="698"/>
    </location>
</feature>
<evidence type="ECO:0000259" key="4">
    <source>
        <dbReference type="Pfam" id="PF13629"/>
    </source>
</evidence>
<feature type="region of interest" description="Disordered" evidence="2">
    <location>
        <begin position="499"/>
        <end position="569"/>
    </location>
</feature>
<dbReference type="PRINTS" id="PR00811">
    <property type="entry name" value="BCTERIALGSPD"/>
</dbReference>
<name>A0ABD6Q2G8_9BURK</name>
<sequence length="717" mass="71406">MKIKPQSSGAGPARHRALHGAMVAAILCAGWFNVYSAVAQVGAEAGALLKGGPASAPAAMGKGPMQMTISMTPAPAAGAAAAANGPLRGPNCVGAVRESTSVSVPLGKSMLVPMPEPVRNRTIGNPAVAQATMVSPQTLYILGLSVGTTNMIVQGRSGACRIIDVAVGADAGGLQASLGQLMPGERDIHVSTAADTIVLAGNVSSAQAAQQAAAIAKAYANAGGGGANGDNKGGGTVLNMLTVTAPQQVMLEVKVAEVSKTLINQLGSAFNIQGGFGSWSGALVSNLLAGVASGIVANKANNRPFRVAVDAQNTDDLVKILAEPNLVTISGQEATFLAGGKIFIPVPQSNTGGGTTITLQEEEFGVALRFLPTVLSNGSISLKVAPEVSELSQTGVTLTATNVAGASILPLITTRRASTTVQMADGETFAIGGLIKNNVTGALKAVPGIGEIPVLGALARSTSFQQDRTELIFIVTPHLVKPLQTADVPLPTDSFTRTNEADVFATGNMEGRGGLRKHGRAPASEAAPAQPQSQAPAPVPAPAPAPQSDAPAASAALPAPRAPHADPAAQPAVTALPVTTQDVPAKPIASSSPVKAVPAKQVAAAPLPVKVEPPKQVAAAQAPVKVEPAKPVAAAQAPVKVDPAKPVVATPAPVKAEPAPAAAAAPSTADATAARVARIEAAAARIAAAAQASAPSPANRRPQQVAGANAAPSSTDR</sequence>
<reference evidence="6" key="1">
    <citation type="submission" date="2016-08" db="EMBL/GenBank/DDBJ databases">
        <title>Population biology and virulence potential of Burkholderia ubonensis.</title>
        <authorList>
            <person name="Price E.P."/>
            <person name="Currie B.J."/>
            <person name="Wagner D.M."/>
        </authorList>
    </citation>
    <scope>NUCLEOTIDE SEQUENCE [LARGE SCALE GENOMIC DNA]</scope>
    <source>
        <strain evidence="6">MSMB0103</strain>
    </source>
</reference>
<evidence type="ECO:0000259" key="3">
    <source>
        <dbReference type="Pfam" id="PF00263"/>
    </source>
</evidence>
<feature type="domain" description="Type II/III secretion system secretin-like" evidence="3">
    <location>
        <begin position="312"/>
        <end position="481"/>
    </location>
</feature>
<dbReference type="InterPro" id="IPR004846">
    <property type="entry name" value="T2SS/T3SS_dom"/>
</dbReference>
<feature type="region of interest" description="Disordered" evidence="2">
    <location>
        <begin position="655"/>
        <end position="674"/>
    </location>
</feature>